<dbReference type="Proteomes" id="UP001596297">
    <property type="component" value="Unassembled WGS sequence"/>
</dbReference>
<protein>
    <recommendedName>
        <fullName evidence="3">Metallophosphoesterase</fullName>
    </recommendedName>
</protein>
<dbReference type="SUPFAM" id="SSF56300">
    <property type="entry name" value="Metallo-dependent phosphatases"/>
    <property type="match status" value="1"/>
</dbReference>
<comment type="caution">
    <text evidence="1">The sequence shown here is derived from an EMBL/GenBank/DDBJ whole genome shotgun (WGS) entry which is preliminary data.</text>
</comment>
<evidence type="ECO:0008006" key="3">
    <source>
        <dbReference type="Google" id="ProtNLM"/>
    </source>
</evidence>
<sequence>MRERLPWLRGRVEGLPDDLDALLITADLQGRGLGAGPKPLLGEVVAAEYAANHAAWHLPPPERVGVLLPGDYYAAPDADKRGATGDVGAVWQAFAGAFAWVAGVLGNHDHLTEVPAGSALLDGMGTAFGGLRVAGVSGIVGNPRRHARREWAEYLRVLERALDTAPHLLLTHMPPAVSEGQRGEPELAEVLSGLNLLTLCGHVHWDEALGTLPGGGQVLNVDGRVAVLTRPK</sequence>
<name>A0ABW1YCL6_9DEIO</name>
<dbReference type="InterPro" id="IPR029052">
    <property type="entry name" value="Metallo-depent_PP-like"/>
</dbReference>
<proteinExistence type="predicted"/>
<gene>
    <name evidence="1" type="ORF">ACFP81_08675</name>
</gene>
<evidence type="ECO:0000313" key="1">
    <source>
        <dbReference type="EMBL" id="MFC6592066.1"/>
    </source>
</evidence>
<accession>A0ABW1YCL6</accession>
<dbReference type="RefSeq" id="WP_380083081.1">
    <property type="nucleotide sequence ID" value="NZ_JBHSWD010000001.1"/>
</dbReference>
<evidence type="ECO:0000313" key="2">
    <source>
        <dbReference type="Proteomes" id="UP001596297"/>
    </source>
</evidence>
<dbReference type="EMBL" id="JBHSWD010000001">
    <property type="protein sequence ID" value="MFC6592066.1"/>
    <property type="molecule type" value="Genomic_DNA"/>
</dbReference>
<reference evidence="2" key="1">
    <citation type="journal article" date="2019" name="Int. J. Syst. Evol. Microbiol.">
        <title>The Global Catalogue of Microorganisms (GCM) 10K type strain sequencing project: providing services to taxonomists for standard genome sequencing and annotation.</title>
        <authorList>
            <consortium name="The Broad Institute Genomics Platform"/>
            <consortium name="The Broad Institute Genome Sequencing Center for Infectious Disease"/>
            <person name="Wu L."/>
            <person name="Ma J."/>
        </authorList>
    </citation>
    <scope>NUCLEOTIDE SEQUENCE [LARGE SCALE GENOMIC DNA]</scope>
    <source>
        <strain evidence="2">CGMCC 1.15772</strain>
    </source>
</reference>
<keyword evidence="2" id="KW-1185">Reference proteome</keyword>
<organism evidence="1 2">
    <name type="scientific">Deinococcus lacus</name>
    <dbReference type="NCBI Taxonomy" id="392561"/>
    <lineage>
        <taxon>Bacteria</taxon>
        <taxon>Thermotogati</taxon>
        <taxon>Deinococcota</taxon>
        <taxon>Deinococci</taxon>
        <taxon>Deinococcales</taxon>
        <taxon>Deinococcaceae</taxon>
        <taxon>Deinococcus</taxon>
    </lineage>
</organism>